<dbReference type="RefSeq" id="WP_094202601.1">
    <property type="nucleotide sequence ID" value="NZ_JAWGLI010000012.1"/>
</dbReference>
<evidence type="ECO:0000313" key="2">
    <source>
        <dbReference type="EMBL" id="OXZ38893.1"/>
    </source>
</evidence>
<name>A0A233W2M8_FINMA</name>
<dbReference type="Pfam" id="PF14657">
    <property type="entry name" value="Arm-DNA-bind_4"/>
    <property type="match status" value="1"/>
</dbReference>
<dbReference type="InterPro" id="IPR028259">
    <property type="entry name" value="AP2-like_int_N"/>
</dbReference>
<dbReference type="AlphaFoldDB" id="A0A233W2M8"/>
<reference evidence="3" key="1">
    <citation type="submission" date="2017-04" db="EMBL/GenBank/DDBJ databases">
        <title>Finegoldia magna isolated from orthopedic joint implant-associated infections.</title>
        <authorList>
            <person name="Bjorklund S."/>
            <person name="Bruggemann H."/>
            <person name="Jensen A."/>
            <person name="Hellmark B."/>
            <person name="Soderquist B."/>
        </authorList>
    </citation>
    <scope>NUCLEOTIDE SEQUENCE [LARGE SCALE GENOMIC DNA]</scope>
    <source>
        <strain evidence="3">08T492</strain>
    </source>
</reference>
<dbReference type="EMBL" id="NDYI01000009">
    <property type="protein sequence ID" value="OXZ38893.1"/>
    <property type="molecule type" value="Genomic_DNA"/>
</dbReference>
<protein>
    <recommendedName>
        <fullName evidence="1">AP2-like integrase N-terminal domain-containing protein</fullName>
    </recommendedName>
</protein>
<comment type="caution">
    <text evidence="2">The sequence shown here is derived from an EMBL/GenBank/DDBJ whole genome shotgun (WGS) entry which is preliminary data.</text>
</comment>
<evidence type="ECO:0000313" key="3">
    <source>
        <dbReference type="Proteomes" id="UP000215361"/>
    </source>
</evidence>
<dbReference type="Proteomes" id="UP000215361">
    <property type="component" value="Unassembled WGS sequence"/>
</dbReference>
<feature type="domain" description="AP2-like integrase N-terminal" evidence="1">
    <location>
        <begin position="15"/>
        <end position="46"/>
    </location>
</feature>
<proteinExistence type="predicted"/>
<accession>A0A233W2M8</accession>
<gene>
    <name evidence="2" type="ORF">B9N56_02570</name>
</gene>
<organism evidence="2 3">
    <name type="scientific">Finegoldia magna</name>
    <name type="common">Peptostreptococcus magnus</name>
    <dbReference type="NCBI Taxonomy" id="1260"/>
    <lineage>
        <taxon>Bacteria</taxon>
        <taxon>Bacillati</taxon>
        <taxon>Bacillota</taxon>
        <taxon>Tissierellia</taxon>
        <taxon>Tissierellales</taxon>
        <taxon>Peptoniphilaceae</taxon>
        <taxon>Finegoldia</taxon>
    </lineage>
</organism>
<evidence type="ECO:0000259" key="1">
    <source>
        <dbReference type="Pfam" id="PF14657"/>
    </source>
</evidence>
<sequence length="55" mass="6379">MKITKYTDKKGYTLYEFNAYIGKDPLTGKEIRTNRQGFKSKKEAELTYVSLKIGL</sequence>